<name>A0A4R0XVN3_9MOLU</name>
<dbReference type="SUPFAM" id="SSF55486">
    <property type="entry name" value="Metalloproteases ('zincins'), catalytic domain"/>
    <property type="match status" value="1"/>
</dbReference>
<dbReference type="GO" id="GO:0004222">
    <property type="term" value="F:metalloendopeptidase activity"/>
    <property type="evidence" value="ECO:0007669"/>
    <property type="project" value="InterPro"/>
</dbReference>
<evidence type="ECO:0000256" key="2">
    <source>
        <dbReference type="ARBA" id="ARBA00022723"/>
    </source>
</evidence>
<keyword evidence="9" id="KW-1185">Reference proteome</keyword>
<evidence type="ECO:0000256" key="4">
    <source>
        <dbReference type="ARBA" id="ARBA00022833"/>
    </source>
</evidence>
<dbReference type="OrthoDB" id="9762795at2"/>
<dbReference type="GO" id="GO:0006508">
    <property type="term" value="P:proteolysis"/>
    <property type="evidence" value="ECO:0007669"/>
    <property type="project" value="UniProtKB-KW"/>
</dbReference>
<dbReference type="Pfam" id="PF01432">
    <property type="entry name" value="Peptidase_M3"/>
    <property type="match status" value="1"/>
</dbReference>
<reference evidence="8 9" key="1">
    <citation type="submission" date="2018-02" db="EMBL/GenBank/DDBJ databases">
        <title>Mycoplasma marinum and Mycoplasma todarodis sp. nov., moderately halophilic and psychrotolerant mycoplasmas isolated from cephalopods.</title>
        <authorList>
            <person name="Viver T."/>
        </authorList>
    </citation>
    <scope>NUCLEOTIDE SEQUENCE [LARGE SCALE GENOMIC DNA]</scope>
    <source>
        <strain evidence="8 9">PE</strain>
    </source>
</reference>
<dbReference type="AlphaFoldDB" id="A0A4R0XVN3"/>
<comment type="caution">
    <text evidence="8">The sequence shown here is derived from an EMBL/GenBank/DDBJ whole genome shotgun (WGS) entry which is preliminary data.</text>
</comment>
<protein>
    <recommendedName>
        <fullName evidence="7">Peptidase M3A/M3B catalytic domain-containing protein</fullName>
    </recommendedName>
</protein>
<feature type="domain" description="Peptidase M3A/M3B catalytic" evidence="7">
    <location>
        <begin position="196"/>
        <end position="399"/>
    </location>
</feature>
<keyword evidence="3 6" id="KW-0378">Hydrolase</keyword>
<accession>A0A4R0XVN3</accession>
<dbReference type="RefSeq" id="WP_131598408.1">
    <property type="nucleotide sequence ID" value="NZ_CBDBYK010000005.1"/>
</dbReference>
<sequence>MIEPVLVADVKLSYKNKKEYESDLVILREAYKEFSKKDFLPINKLNLIDFNESLNLIRGKMEYLFTYLFVQFHSDTRKTEIMDEAQELLDLSDSLGIKVDTFTDKLVEFGKEKTMAIIEECEELKIWKETFSQLLRSQVKSLNKDETKEKEKREKEFTKMSIEAEKLGNKPLVHHFEHEGKKYTDDESNVLALNPNTSRDLRKKIFMHNTLDKRENREEIETMIAEYANKRIEYLKMFGYSSYDQFVGISRDEEPLFAKNIMLSSKELFKEIHSKYISRLNDYRKQKFGWDTIMPWDELSYPSEIVDIPYQEIINFYQNEIKDIFPKESQYIIDNFSKKGTLAIIESEHKYNGAAATWTGKNNTYYVTQSYVASIPYSASTLAHEIGHTMHIVAAKLNKQVEEARFSLAIGEGIADTFSMLFAFASMDKGAPYAKTIAYEALARLMQVTSAFSYNTLAEDALYVKGWKGEEILKEDIAKFAYDFRMQFRPDGNPIIVDGENITKKLSTMRYFSVGSHYTFSSYTISFIMAIYLADQIRKGDTSTFIKILNMGAEEYSTNHILEMVNIDITSKEVKDVVLKTVEEITEYIINK</sequence>
<evidence type="ECO:0000313" key="9">
    <source>
        <dbReference type="Proteomes" id="UP000294192"/>
    </source>
</evidence>
<keyword evidence="4 6" id="KW-0862">Zinc</keyword>
<evidence type="ECO:0000313" key="8">
    <source>
        <dbReference type="EMBL" id="TCG11923.1"/>
    </source>
</evidence>
<gene>
    <name evidence="8" type="ORF">C4B24_00810</name>
</gene>
<dbReference type="Proteomes" id="UP000294192">
    <property type="component" value="Unassembled WGS sequence"/>
</dbReference>
<keyword evidence="1 6" id="KW-0645">Protease</keyword>
<evidence type="ECO:0000256" key="6">
    <source>
        <dbReference type="RuleBase" id="RU003435"/>
    </source>
</evidence>
<dbReference type="InterPro" id="IPR001567">
    <property type="entry name" value="Pept_M3A_M3B_dom"/>
</dbReference>
<dbReference type="GO" id="GO:0046872">
    <property type="term" value="F:metal ion binding"/>
    <property type="evidence" value="ECO:0007669"/>
    <property type="project" value="UniProtKB-UniRule"/>
</dbReference>
<dbReference type="Gene3D" id="1.10.1370.30">
    <property type="match status" value="1"/>
</dbReference>
<evidence type="ECO:0000256" key="5">
    <source>
        <dbReference type="ARBA" id="ARBA00023049"/>
    </source>
</evidence>
<keyword evidence="5 6" id="KW-0482">Metalloprotease</keyword>
<proteinExistence type="inferred from homology"/>
<organism evidence="8 9">
    <name type="scientific">Mycoplasma marinum</name>
    <dbReference type="NCBI Taxonomy" id="1937190"/>
    <lineage>
        <taxon>Bacteria</taxon>
        <taxon>Bacillati</taxon>
        <taxon>Mycoplasmatota</taxon>
        <taxon>Mollicutes</taxon>
        <taxon>Mycoplasmataceae</taxon>
        <taxon>Mycoplasma</taxon>
    </lineage>
</organism>
<evidence type="ECO:0000256" key="3">
    <source>
        <dbReference type="ARBA" id="ARBA00022801"/>
    </source>
</evidence>
<evidence type="ECO:0000256" key="1">
    <source>
        <dbReference type="ARBA" id="ARBA00022670"/>
    </source>
</evidence>
<comment type="cofactor">
    <cofactor evidence="6">
        <name>Zn(2+)</name>
        <dbReference type="ChEBI" id="CHEBI:29105"/>
    </cofactor>
    <text evidence="6">Binds 1 zinc ion.</text>
</comment>
<comment type="similarity">
    <text evidence="6">Belongs to the peptidase M3 family.</text>
</comment>
<dbReference type="EMBL" id="PSZO01000002">
    <property type="protein sequence ID" value="TCG11923.1"/>
    <property type="molecule type" value="Genomic_DNA"/>
</dbReference>
<evidence type="ECO:0000259" key="7">
    <source>
        <dbReference type="Pfam" id="PF01432"/>
    </source>
</evidence>
<keyword evidence="2 6" id="KW-0479">Metal-binding</keyword>